<keyword evidence="1" id="KW-0255">Endonuclease</keyword>
<dbReference type="GeneID" id="26517772"/>
<reference evidence="3 4" key="1">
    <citation type="journal article" date="2015" name="J. Virol.">
        <title>Sinorhizobium meliloti Phage ?M9 Defines a New Group of T4 Superfamily Phages with Unusual Genomic Features but a Common T=16 Capsid.</title>
        <authorList>
            <person name="Johnson M.C."/>
            <person name="Tatum K.B."/>
            <person name="Lynn J.S."/>
            <person name="Brewer T.E."/>
            <person name="Lu S."/>
            <person name="Washburn B.K."/>
            <person name="Stroupe M.E."/>
            <person name="Jones K.M."/>
        </authorList>
    </citation>
    <scope>NUCLEOTIDE SEQUENCE [LARGE SCALE GENOMIC DNA]</scope>
</reference>
<dbReference type="HAMAP" id="MF_04160">
    <property type="entry name" value="NUCL_HEAD_T4"/>
    <property type="match status" value="1"/>
</dbReference>
<dbReference type="InterPro" id="IPR014833">
    <property type="entry name" value="TnsA_N"/>
</dbReference>
<comment type="similarity">
    <text evidence="1">Belongs to the Caudovirales head completion nuclease family.</text>
</comment>
<comment type="function">
    <text evidence="1">During phage morphogenesis, plays an essential role in the head-tail joining step. The associated nuclease activity is essential for morphogenesis, possibly by cleaving packaged DNA to enable the joining of heads to tails. Displays both exo- and endonuclease activity.</text>
</comment>
<dbReference type="EC" id="3.1.-.-" evidence="1"/>
<accession>A0A0F6R5W2</accession>
<evidence type="ECO:0000313" key="4">
    <source>
        <dbReference type="Proteomes" id="UP000033804"/>
    </source>
</evidence>
<feature type="active site" evidence="1">
    <location>
        <position position="88"/>
    </location>
</feature>
<organism evidence="3 4">
    <name type="scientific">Sinorhizobium phage phiM9</name>
    <dbReference type="NCBI Taxonomy" id="1636182"/>
    <lineage>
        <taxon>Viruses</taxon>
        <taxon>Duplodnaviria</taxon>
        <taxon>Heunggongvirae</taxon>
        <taxon>Uroviricota</taxon>
        <taxon>Caudoviricetes</taxon>
        <taxon>Pootjesviridae</taxon>
        <taxon>Emnonavirus</taxon>
        <taxon>Emnonavirus phiM9</taxon>
    </lineage>
</organism>
<keyword evidence="1" id="KW-0378">Hydrolase</keyword>
<dbReference type="OrthoDB" id="13184at10239"/>
<dbReference type="RefSeq" id="YP_009189474.1">
    <property type="nucleotide sequence ID" value="NC_028676.1"/>
</dbReference>
<gene>
    <name evidence="3" type="ORF">Sm_phiM9_091</name>
</gene>
<protein>
    <recommendedName>
        <fullName evidence="1">Head completion nuclease</fullName>
        <ecNumber evidence="1">3.1.-.-</ecNumber>
    </recommendedName>
</protein>
<dbReference type="GO" id="GO:0004519">
    <property type="term" value="F:endonuclease activity"/>
    <property type="evidence" value="ECO:0007669"/>
    <property type="project" value="UniProtKB-UniRule"/>
</dbReference>
<evidence type="ECO:0000313" key="3">
    <source>
        <dbReference type="EMBL" id="AKE44720.1"/>
    </source>
</evidence>
<keyword evidence="4" id="KW-1185">Reference proteome</keyword>
<keyword evidence="1" id="KW-0540">Nuclease</keyword>
<evidence type="ECO:0000256" key="1">
    <source>
        <dbReference type="HAMAP-Rule" id="MF_04160"/>
    </source>
</evidence>
<sequence length="153" mass="17736">MAGRNTIKTKFECRNPAKYVGDPSNIICRSSWERFFASNLDNNPQVEKWASEEIAIKYVSPKDGEVHRYFVDFLVKFKSGKVVLVEVKPFGQTQPPQKPKKNSNKAVARYHEEYMTFAVNQAKWHAAREFCKRNGFTFEVVTENELRKLGMPI</sequence>
<evidence type="ECO:0000259" key="2">
    <source>
        <dbReference type="Pfam" id="PF08722"/>
    </source>
</evidence>
<feature type="domain" description="TnsA endonuclease N-terminal" evidence="2">
    <location>
        <begin position="43"/>
        <end position="143"/>
    </location>
</feature>
<dbReference type="GO" id="GO:0004527">
    <property type="term" value="F:exonuclease activity"/>
    <property type="evidence" value="ECO:0007669"/>
    <property type="project" value="UniProtKB-UniRule"/>
</dbReference>
<dbReference type="Pfam" id="PF08722">
    <property type="entry name" value="Tn7_TnsA-like_N"/>
    <property type="match status" value="1"/>
</dbReference>
<reference evidence="4" key="2">
    <citation type="submission" date="2015-03" db="EMBL/GenBank/DDBJ databases">
        <title>The genome and structure of Sinorhizobium meliloti phage phiM9.</title>
        <authorList>
            <person name="Johnson M.C."/>
            <person name="Tatum K.B."/>
            <person name="Lynn J.S."/>
            <person name="Brewer T.E."/>
            <person name="Washburn B.K."/>
            <person name="Stroupe M.E."/>
            <person name="Jones K.M."/>
        </authorList>
    </citation>
    <scope>NUCLEOTIDE SEQUENCE [LARGE SCALE GENOMIC DNA]</scope>
</reference>
<proteinExistence type="inferred from homology"/>
<dbReference type="Gene3D" id="3.40.91.30">
    <property type="match status" value="1"/>
</dbReference>
<feature type="active site" evidence="1">
    <location>
        <position position="72"/>
    </location>
</feature>
<keyword evidence="1" id="KW-0269">Exonuclease</keyword>
<dbReference type="KEGG" id="vg:26517772"/>
<dbReference type="EMBL" id="KP881232">
    <property type="protein sequence ID" value="AKE44720.1"/>
    <property type="molecule type" value="Genomic_DNA"/>
</dbReference>
<feature type="active site" evidence="1">
    <location>
        <position position="33"/>
    </location>
</feature>
<name>A0A0F6R5W2_9CAUD</name>
<dbReference type="InterPro" id="IPR046390">
    <property type="entry name" value="NUCL_HEAD_T4"/>
</dbReference>
<dbReference type="Proteomes" id="UP000033804">
    <property type="component" value="Segment"/>
</dbReference>